<gene>
    <name evidence="1" type="ORF">LCGC14_2722140</name>
</gene>
<proteinExistence type="predicted"/>
<evidence type="ECO:0000313" key="1">
    <source>
        <dbReference type="EMBL" id="KKK90526.1"/>
    </source>
</evidence>
<dbReference type="EMBL" id="LAZR01049061">
    <property type="protein sequence ID" value="KKK90526.1"/>
    <property type="molecule type" value="Genomic_DNA"/>
</dbReference>
<dbReference type="AlphaFoldDB" id="A0A0F9C1J2"/>
<reference evidence="1" key="1">
    <citation type="journal article" date="2015" name="Nature">
        <title>Complex archaea that bridge the gap between prokaryotes and eukaryotes.</title>
        <authorList>
            <person name="Spang A."/>
            <person name="Saw J.H."/>
            <person name="Jorgensen S.L."/>
            <person name="Zaremba-Niedzwiedzka K."/>
            <person name="Martijn J."/>
            <person name="Lind A.E."/>
            <person name="van Eijk R."/>
            <person name="Schleper C."/>
            <person name="Guy L."/>
            <person name="Ettema T.J."/>
        </authorList>
    </citation>
    <scope>NUCLEOTIDE SEQUENCE</scope>
</reference>
<protein>
    <submittedName>
        <fullName evidence="1">Uncharacterized protein</fullName>
    </submittedName>
</protein>
<feature type="non-terminal residue" evidence="1">
    <location>
        <position position="1"/>
    </location>
</feature>
<sequence>KTSTDILLFQEEDFKDIQISLK</sequence>
<comment type="caution">
    <text evidence="1">The sequence shown here is derived from an EMBL/GenBank/DDBJ whole genome shotgun (WGS) entry which is preliminary data.</text>
</comment>
<accession>A0A0F9C1J2</accession>
<name>A0A0F9C1J2_9ZZZZ</name>
<organism evidence="1">
    <name type="scientific">marine sediment metagenome</name>
    <dbReference type="NCBI Taxonomy" id="412755"/>
    <lineage>
        <taxon>unclassified sequences</taxon>
        <taxon>metagenomes</taxon>
        <taxon>ecological metagenomes</taxon>
    </lineage>
</organism>